<dbReference type="InterPro" id="IPR025232">
    <property type="entry name" value="DUF4174"/>
</dbReference>
<evidence type="ECO:0000313" key="5">
    <source>
        <dbReference type="Proteomes" id="UP000193870"/>
    </source>
</evidence>
<dbReference type="Proteomes" id="UP000193870">
    <property type="component" value="Unassembled WGS sequence"/>
</dbReference>
<accession>A0A1Y5RTP0</accession>
<reference evidence="4 5" key="1">
    <citation type="submission" date="2017-03" db="EMBL/GenBank/DDBJ databases">
        <authorList>
            <person name="Afonso C.L."/>
            <person name="Miller P.J."/>
            <person name="Scott M.A."/>
            <person name="Spackman E."/>
            <person name="Goraichik I."/>
            <person name="Dimitrov K.M."/>
            <person name="Suarez D.L."/>
            <person name="Swayne D.E."/>
        </authorList>
    </citation>
    <scope>NUCLEOTIDE SEQUENCE [LARGE SCALE GENOMIC DNA]</scope>
    <source>
        <strain evidence="4 5">CECT 7066</strain>
    </source>
</reference>
<proteinExistence type="predicted"/>
<keyword evidence="1 2" id="KW-0732">Signal</keyword>
<name>A0A1Y5RTP0_9RHOB</name>
<sequence>MPAAPYIPVMFRHILLPALLSLLPLMAAPLAAQEADDAVARWREDPTTVFEAAEIDLDDFLWIARPVVVFADAPQMPAFQEQMDLIADRPEELARRDVVVVTDTDPAAMSDIRRNLRPRGFQLTVIGKDGSVALRKPFPWDVREITRSIDKMPMRQREIREGS</sequence>
<keyword evidence="5" id="KW-1185">Reference proteome</keyword>
<feature type="domain" description="DUF4174" evidence="3">
    <location>
        <begin position="57"/>
        <end position="158"/>
    </location>
</feature>
<dbReference type="AlphaFoldDB" id="A0A1Y5RTP0"/>
<evidence type="ECO:0000256" key="1">
    <source>
        <dbReference type="ARBA" id="ARBA00022729"/>
    </source>
</evidence>
<feature type="signal peptide" evidence="2">
    <location>
        <begin position="1"/>
        <end position="27"/>
    </location>
</feature>
<dbReference type="EMBL" id="FWFV01000002">
    <property type="protein sequence ID" value="SLN25242.1"/>
    <property type="molecule type" value="Genomic_DNA"/>
</dbReference>
<evidence type="ECO:0000313" key="4">
    <source>
        <dbReference type="EMBL" id="SLN25242.1"/>
    </source>
</evidence>
<dbReference type="STRING" id="315423.SAMN04488020_102357"/>
<organism evidence="4 5">
    <name type="scientific">Palleronia marisminoris</name>
    <dbReference type="NCBI Taxonomy" id="315423"/>
    <lineage>
        <taxon>Bacteria</taxon>
        <taxon>Pseudomonadati</taxon>
        <taxon>Pseudomonadota</taxon>
        <taxon>Alphaproteobacteria</taxon>
        <taxon>Rhodobacterales</taxon>
        <taxon>Roseobacteraceae</taxon>
        <taxon>Palleronia</taxon>
    </lineage>
</organism>
<dbReference type="Pfam" id="PF13778">
    <property type="entry name" value="DUF4174"/>
    <property type="match status" value="1"/>
</dbReference>
<evidence type="ECO:0000256" key="2">
    <source>
        <dbReference type="SAM" id="SignalP"/>
    </source>
</evidence>
<feature type="chain" id="PRO_5013164772" description="DUF4174 domain-containing protein" evidence="2">
    <location>
        <begin position="28"/>
        <end position="163"/>
    </location>
</feature>
<protein>
    <recommendedName>
        <fullName evidence="3">DUF4174 domain-containing protein</fullName>
    </recommendedName>
</protein>
<evidence type="ECO:0000259" key="3">
    <source>
        <dbReference type="Pfam" id="PF13778"/>
    </source>
</evidence>
<gene>
    <name evidence="4" type="ORF">PAM7066_00924</name>
</gene>